<name>A0A3G7TFF2_9PSED</name>
<keyword evidence="1" id="KW-0812">Transmembrane</keyword>
<dbReference type="InterPro" id="IPR003453">
    <property type="entry name" value="ABC_MlaE_roteobac"/>
</dbReference>
<feature type="transmembrane region" description="Helical" evidence="1">
    <location>
        <begin position="319"/>
        <end position="339"/>
    </location>
</feature>
<dbReference type="GO" id="GO:0005548">
    <property type="term" value="F:phospholipid transporter activity"/>
    <property type="evidence" value="ECO:0007669"/>
    <property type="project" value="TreeGrafter"/>
</dbReference>
<keyword evidence="1" id="KW-0472">Membrane</keyword>
<dbReference type="GO" id="GO:0043190">
    <property type="term" value="C:ATP-binding cassette (ABC) transporter complex"/>
    <property type="evidence" value="ECO:0007669"/>
    <property type="project" value="InterPro"/>
</dbReference>
<feature type="transmembrane region" description="Helical" evidence="1">
    <location>
        <begin position="269"/>
        <end position="299"/>
    </location>
</feature>
<gene>
    <name evidence="2" type="ORF">C4K04_0116</name>
</gene>
<evidence type="ECO:0000313" key="2">
    <source>
        <dbReference type="EMBL" id="AZE45827.1"/>
    </source>
</evidence>
<feature type="transmembrane region" description="Helical" evidence="1">
    <location>
        <begin position="176"/>
        <end position="199"/>
    </location>
</feature>
<dbReference type="Proteomes" id="UP000268048">
    <property type="component" value="Chromosome"/>
</dbReference>
<dbReference type="PANTHER" id="PTHR30188:SF3">
    <property type="entry name" value="ABC TRANSPORTER PERMEASE"/>
    <property type="match status" value="1"/>
</dbReference>
<sequence length="382" mass="40389">MTQSATAGSAQLDTSSSPSRLRVTGDWTLVHYTELKHLCEKLTGQYDSSTHIDLNGLGALDTAGASLLVELLGSERLGKSAEHPDCTLSSADRALLQTVYCSLSDFCVPLKEPEISVGIQLLTRIGKAVDAIWQDSLKLLGFVGLILETLARGLLHPKRWRITPMVAHIEQTGLDAAPIVALLTFLVGAVVAFLGATVLQSFGASIFTVDLVAFSFLREFGVLLTAILMAGRTASAFTAQIGSMKANEEIDAIRTLGLDPMELLVLPRVLALLVALPMLTFLAMLSGIVGGGVVCALSLDISPAMFLALLQSDIGVQHFLVGMVKAPIFAFLIAAIGCLEGFKVSGSAESVGAHTTSSVVQSIFVVIVLDAVAALFFMEMGW</sequence>
<organism evidence="2 3">
    <name type="scientific">Pseudomonas chlororaphis</name>
    <dbReference type="NCBI Taxonomy" id="587753"/>
    <lineage>
        <taxon>Bacteria</taxon>
        <taxon>Pseudomonadati</taxon>
        <taxon>Pseudomonadota</taxon>
        <taxon>Gammaproteobacteria</taxon>
        <taxon>Pseudomonadales</taxon>
        <taxon>Pseudomonadaceae</taxon>
        <taxon>Pseudomonas</taxon>
    </lineage>
</organism>
<keyword evidence="1" id="KW-0997">Cell inner membrane</keyword>
<accession>A0A3G7TFF2</accession>
<dbReference type="NCBIfam" id="TIGR00056">
    <property type="entry name" value="MlaE family lipid ABC transporter permease subunit"/>
    <property type="match status" value="1"/>
</dbReference>
<dbReference type="RefSeq" id="WP_124318587.1">
    <property type="nucleotide sequence ID" value="NZ_CP027753.1"/>
</dbReference>
<dbReference type="SUPFAM" id="SSF52091">
    <property type="entry name" value="SpoIIaa-like"/>
    <property type="match status" value="1"/>
</dbReference>
<comment type="subcellular location">
    <subcellularLocation>
        <location evidence="1">Cell inner membrane</location>
        <topology evidence="1">Multi-pass membrane protein</topology>
    </subcellularLocation>
</comment>
<proteinExistence type="inferred from homology"/>
<keyword evidence="1" id="KW-1133">Transmembrane helix</keyword>
<evidence type="ECO:0000256" key="1">
    <source>
        <dbReference type="RuleBase" id="RU362044"/>
    </source>
</evidence>
<dbReference type="PANTHER" id="PTHR30188">
    <property type="entry name" value="ABC TRANSPORTER PERMEASE PROTEIN-RELATED"/>
    <property type="match status" value="1"/>
</dbReference>
<dbReference type="AlphaFoldDB" id="A0A3G7TFF2"/>
<evidence type="ECO:0000313" key="3">
    <source>
        <dbReference type="Proteomes" id="UP000268048"/>
    </source>
</evidence>
<comment type="similarity">
    <text evidence="1">Belongs to the MlaE permease family.</text>
</comment>
<feature type="transmembrane region" description="Helical" evidence="1">
    <location>
        <begin position="359"/>
        <end position="378"/>
    </location>
</feature>
<dbReference type="InterPro" id="IPR030802">
    <property type="entry name" value="Permease_MalE"/>
</dbReference>
<dbReference type="Pfam" id="PF02405">
    <property type="entry name" value="MlaE"/>
    <property type="match status" value="1"/>
</dbReference>
<dbReference type="InterPro" id="IPR036513">
    <property type="entry name" value="STAS_dom_sf"/>
</dbReference>
<reference evidence="2 3" key="1">
    <citation type="submission" date="2018-03" db="EMBL/GenBank/DDBJ databases">
        <title>Diversity of phytobeneficial traits revealed by whole-genome analysis of worldwide-isolated phenazine-producing Pseudomonas spp.</title>
        <authorList>
            <person name="Biessy A."/>
            <person name="Novinscak A."/>
            <person name="Blom J."/>
            <person name="Leger G."/>
            <person name="Thomashow L.S."/>
            <person name="Cazorla F.M."/>
            <person name="Josic D."/>
            <person name="Filion M."/>
        </authorList>
    </citation>
    <scope>NUCLEOTIDE SEQUENCE [LARGE SCALE GENOMIC DNA]</scope>
    <source>
        <strain evidence="2 3">B25</strain>
    </source>
</reference>
<dbReference type="EMBL" id="CP027753">
    <property type="protein sequence ID" value="AZE45827.1"/>
    <property type="molecule type" value="Genomic_DNA"/>
</dbReference>
<keyword evidence="1" id="KW-1003">Cell membrane</keyword>
<protein>
    <submittedName>
        <fullName evidence="2">ABC-type transport system, permease component</fullName>
    </submittedName>
</protein>
<feature type="transmembrane region" description="Helical" evidence="1">
    <location>
        <begin position="211"/>
        <end position="231"/>
    </location>
</feature>